<gene>
    <name evidence="1" type="ORF">S01H1_70719</name>
</gene>
<name>X0XGG1_9ZZZZ</name>
<protein>
    <submittedName>
        <fullName evidence="1">Uncharacterized protein</fullName>
    </submittedName>
</protein>
<accession>X0XGG1</accession>
<feature type="non-terminal residue" evidence="1">
    <location>
        <position position="67"/>
    </location>
</feature>
<dbReference type="EMBL" id="BARS01047041">
    <property type="protein sequence ID" value="GAG35738.1"/>
    <property type="molecule type" value="Genomic_DNA"/>
</dbReference>
<reference evidence="1" key="1">
    <citation type="journal article" date="2014" name="Front. Microbiol.">
        <title>High frequency of phylogenetically diverse reductive dehalogenase-homologous genes in deep subseafloor sedimentary metagenomes.</title>
        <authorList>
            <person name="Kawai M."/>
            <person name="Futagami T."/>
            <person name="Toyoda A."/>
            <person name="Takaki Y."/>
            <person name="Nishi S."/>
            <person name="Hori S."/>
            <person name="Arai W."/>
            <person name="Tsubouchi T."/>
            <person name="Morono Y."/>
            <person name="Uchiyama I."/>
            <person name="Ito T."/>
            <person name="Fujiyama A."/>
            <person name="Inagaki F."/>
            <person name="Takami H."/>
        </authorList>
    </citation>
    <scope>NUCLEOTIDE SEQUENCE</scope>
    <source>
        <strain evidence="1">Expedition CK06-06</strain>
    </source>
</reference>
<sequence>MEITPRQSIVRSLDFDLSEISQYPVNVTGKRTPQLTAFSALVIDLSSKTIIYSKNPDYQLLPASTTK</sequence>
<dbReference type="InterPro" id="IPR012338">
    <property type="entry name" value="Beta-lactam/transpept-like"/>
</dbReference>
<dbReference type="AlphaFoldDB" id="X0XGG1"/>
<dbReference type="Gene3D" id="3.40.710.10">
    <property type="entry name" value="DD-peptidase/beta-lactamase superfamily"/>
    <property type="match status" value="1"/>
</dbReference>
<organism evidence="1">
    <name type="scientific">marine sediment metagenome</name>
    <dbReference type="NCBI Taxonomy" id="412755"/>
    <lineage>
        <taxon>unclassified sequences</taxon>
        <taxon>metagenomes</taxon>
        <taxon>ecological metagenomes</taxon>
    </lineage>
</organism>
<evidence type="ECO:0000313" key="1">
    <source>
        <dbReference type="EMBL" id="GAG35738.1"/>
    </source>
</evidence>
<dbReference type="SUPFAM" id="SSF56601">
    <property type="entry name" value="beta-lactamase/transpeptidase-like"/>
    <property type="match status" value="1"/>
</dbReference>
<proteinExistence type="predicted"/>
<comment type="caution">
    <text evidence="1">The sequence shown here is derived from an EMBL/GenBank/DDBJ whole genome shotgun (WGS) entry which is preliminary data.</text>
</comment>